<feature type="binding site" evidence="2">
    <location>
        <position position="112"/>
    </location>
    <ligand>
        <name>substrate</name>
    </ligand>
</feature>
<evidence type="ECO:0000256" key="1">
    <source>
        <dbReference type="PIRSR" id="PIRSR000097-1"/>
    </source>
</evidence>
<sequence>MLNEQGQVLPNGVSMPYIGLGTWLCDDRELLKGALRTAVDIGVRYIDTATRYKNESVIGEVLHEYFRDGKLTREEIFVSTKLPPYGHANPALFIQKSLNNLHIDYIDLYLIHQPDGYKLAPDQESAESDKNGQPVPDLTPLIDTWRVLEEYYKKGVLNAIGISNFSTKQIQELYDRAEVKPHNLQNEIHILWPQSDVVKLCRELNISVTAFAPLGSPGSAHIRGAKLDSDCLGHPLVKELASKYNKTPAQILLRQLIQREIHVIPKSTNHNRIKENFDIFSFQLLPEDMKRFDEIKQRVHIFT</sequence>
<dbReference type="PRINTS" id="PR00069">
    <property type="entry name" value="ALDKETRDTASE"/>
</dbReference>
<dbReference type="PIRSF" id="PIRSF000097">
    <property type="entry name" value="AKR"/>
    <property type="match status" value="1"/>
</dbReference>
<dbReference type="EMBL" id="JAKKPZ010000001">
    <property type="protein sequence ID" value="KAI1728225.1"/>
    <property type="molecule type" value="Genomic_DNA"/>
</dbReference>
<dbReference type="InterPro" id="IPR023210">
    <property type="entry name" value="NADP_OxRdtase_dom"/>
</dbReference>
<keyword evidence="6" id="KW-1185">Reference proteome</keyword>
<evidence type="ECO:0000313" key="5">
    <source>
        <dbReference type="EMBL" id="KAI1728225.1"/>
    </source>
</evidence>
<dbReference type="InterPro" id="IPR036812">
    <property type="entry name" value="NAD(P)_OxRdtase_dom_sf"/>
</dbReference>
<dbReference type="PROSITE" id="PS00063">
    <property type="entry name" value="ALDOKETO_REDUCTASE_3"/>
    <property type="match status" value="1"/>
</dbReference>
<feature type="site" description="Lowers pKa of active site Tyr" evidence="3">
    <location>
        <position position="81"/>
    </location>
</feature>
<proteinExistence type="predicted"/>
<evidence type="ECO:0000256" key="3">
    <source>
        <dbReference type="PIRSR" id="PIRSR000097-3"/>
    </source>
</evidence>
<evidence type="ECO:0000256" key="2">
    <source>
        <dbReference type="PIRSR" id="PIRSR000097-2"/>
    </source>
</evidence>
<dbReference type="Pfam" id="PF00248">
    <property type="entry name" value="Aldo_ket_red"/>
    <property type="match status" value="1"/>
</dbReference>
<reference evidence="5" key="1">
    <citation type="submission" date="2022-01" db="EMBL/GenBank/DDBJ databases">
        <title>Genome Sequence Resource for Two Populations of Ditylenchus destructor, the Migratory Endoparasitic Phytonematode.</title>
        <authorList>
            <person name="Zhang H."/>
            <person name="Lin R."/>
            <person name="Xie B."/>
        </authorList>
    </citation>
    <scope>NUCLEOTIDE SEQUENCE</scope>
    <source>
        <strain evidence="5">BazhouSP</strain>
    </source>
</reference>
<name>A0AAD4RD72_9BILA</name>
<dbReference type="AlphaFoldDB" id="A0AAD4RD72"/>
<dbReference type="SUPFAM" id="SSF51430">
    <property type="entry name" value="NAD(P)-linked oxidoreductase"/>
    <property type="match status" value="1"/>
</dbReference>
<feature type="domain" description="NADP-dependent oxidoreductase" evidence="4">
    <location>
        <begin position="18"/>
        <end position="296"/>
    </location>
</feature>
<dbReference type="GO" id="GO:0016491">
    <property type="term" value="F:oxidoreductase activity"/>
    <property type="evidence" value="ECO:0007669"/>
    <property type="project" value="InterPro"/>
</dbReference>
<organism evidence="5 6">
    <name type="scientific">Ditylenchus destructor</name>
    <dbReference type="NCBI Taxonomy" id="166010"/>
    <lineage>
        <taxon>Eukaryota</taxon>
        <taxon>Metazoa</taxon>
        <taxon>Ecdysozoa</taxon>
        <taxon>Nematoda</taxon>
        <taxon>Chromadorea</taxon>
        <taxon>Rhabditida</taxon>
        <taxon>Tylenchina</taxon>
        <taxon>Tylenchomorpha</taxon>
        <taxon>Sphaerularioidea</taxon>
        <taxon>Anguinidae</taxon>
        <taxon>Anguininae</taxon>
        <taxon>Ditylenchus</taxon>
    </lineage>
</organism>
<dbReference type="InterPro" id="IPR018170">
    <property type="entry name" value="Aldo/ket_reductase_CS"/>
</dbReference>
<accession>A0AAD4RD72</accession>
<gene>
    <name evidence="5" type="ORF">DdX_00389</name>
</gene>
<dbReference type="PANTHER" id="PTHR11732">
    <property type="entry name" value="ALDO/KETO REDUCTASE"/>
    <property type="match status" value="1"/>
</dbReference>
<feature type="active site" description="Proton donor" evidence="1">
    <location>
        <position position="52"/>
    </location>
</feature>
<dbReference type="InterPro" id="IPR020471">
    <property type="entry name" value="AKR"/>
</dbReference>
<evidence type="ECO:0000259" key="4">
    <source>
        <dbReference type="Pfam" id="PF00248"/>
    </source>
</evidence>
<evidence type="ECO:0000313" key="6">
    <source>
        <dbReference type="Proteomes" id="UP001201812"/>
    </source>
</evidence>
<dbReference type="Gene3D" id="3.20.20.100">
    <property type="entry name" value="NADP-dependent oxidoreductase domain"/>
    <property type="match status" value="1"/>
</dbReference>
<protein>
    <submittedName>
        <fullName evidence="5">Aldo/keto reductase family domain-containing protein</fullName>
    </submittedName>
</protein>
<comment type="caution">
    <text evidence="5">The sequence shown here is derived from an EMBL/GenBank/DDBJ whole genome shotgun (WGS) entry which is preliminary data.</text>
</comment>
<dbReference type="Proteomes" id="UP001201812">
    <property type="component" value="Unassembled WGS sequence"/>
</dbReference>